<organism evidence="2">
    <name type="scientific">Hordeum vulgare subsp. vulgare</name>
    <name type="common">Domesticated barley</name>
    <dbReference type="NCBI Taxonomy" id="112509"/>
    <lineage>
        <taxon>Eukaryota</taxon>
        <taxon>Viridiplantae</taxon>
        <taxon>Streptophyta</taxon>
        <taxon>Embryophyta</taxon>
        <taxon>Tracheophyta</taxon>
        <taxon>Spermatophyta</taxon>
        <taxon>Magnoliopsida</taxon>
        <taxon>Liliopsida</taxon>
        <taxon>Poales</taxon>
        <taxon>Poaceae</taxon>
        <taxon>BOP clade</taxon>
        <taxon>Pooideae</taxon>
        <taxon>Triticodae</taxon>
        <taxon>Triticeae</taxon>
        <taxon>Hordeinae</taxon>
        <taxon>Hordeum</taxon>
    </lineage>
</organism>
<name>F2EB47_HORVV</name>
<dbReference type="RefSeq" id="XP_044951121.1">
    <property type="nucleotide sequence ID" value="XM_045095186.1"/>
</dbReference>
<proteinExistence type="evidence at transcript level"/>
<feature type="compositionally biased region" description="Basic and acidic residues" evidence="1">
    <location>
        <begin position="63"/>
        <end position="72"/>
    </location>
</feature>
<dbReference type="EMBL" id="AK373372">
    <property type="protein sequence ID" value="BAK04569.1"/>
    <property type="molecule type" value="mRNA"/>
</dbReference>
<sequence>MSKGPGGFCCGGMRSRAADLAGGVEMGRPSAACATASLSSSVDLFRSPRYGRVRATASGARFSAEEGAEKGKSPNPREPSAGSDSAPTGTVAGSILPCGSVEALEEGAVKALKALKIEVGAATRRLQASVWSGGGAAREEMR</sequence>
<accession>F2EB47</accession>
<reference evidence="2" key="1">
    <citation type="journal article" date="2011" name="Plant Physiol.">
        <title>Comprehensive sequence analysis of 24,783 barley full-length cDNAs derived from 12 clone libraries.</title>
        <authorList>
            <person name="Matsumoto T."/>
            <person name="Tanaka T."/>
            <person name="Sakai H."/>
            <person name="Amano N."/>
            <person name="Kanamori H."/>
            <person name="Kurita K."/>
            <person name="Kikuta A."/>
            <person name="Kamiya K."/>
            <person name="Yamamoto M."/>
            <person name="Ikawa H."/>
            <person name="Fujii N."/>
            <person name="Hori K."/>
            <person name="Itoh T."/>
            <person name="Sato K."/>
        </authorList>
    </citation>
    <scope>NUCLEOTIDE SEQUENCE</scope>
    <source>
        <tissue evidence="2">Flower</tissue>
    </source>
</reference>
<dbReference type="AlphaFoldDB" id="F2EB47"/>
<feature type="region of interest" description="Disordered" evidence="1">
    <location>
        <begin position="56"/>
        <end position="92"/>
    </location>
</feature>
<evidence type="ECO:0000256" key="1">
    <source>
        <dbReference type="SAM" id="MobiDB-lite"/>
    </source>
</evidence>
<dbReference type="KEGG" id="hvg:123401397"/>
<protein>
    <submittedName>
        <fullName evidence="2">Predicted protein</fullName>
    </submittedName>
</protein>
<dbReference type="GeneID" id="123401397"/>
<evidence type="ECO:0000313" key="2">
    <source>
        <dbReference type="EMBL" id="BAK04569.1"/>
    </source>
</evidence>